<sequence>MVAFVVGLVFSTEAGNWPSWRGDVAGSGIVRGEKIPLEWGTKKNVRWRVPLPDRGNSSPIVWGDKVFITQATDSDKRRTVMCFDKRTGELLWRTGVTYTKAEKTHKTNPYCSGSPATDGRVVVANYASAGVAAYDLEGQQLWHRKLGPQEHIWGNGTSPVLFGDLCIVYHGPGPGSSLHALDKLSGRTIWKRKVEEKNDPNRVDGFRGGNGAINGAFTTPIIIEVQGRHELILSEANTLRALSPEDGSELWRCNGLNPLIYTSPVYDGKLVLSMGGYFGASIAVKPGGSGDVTAKRLWHDPRSKKNRLGTPVVHEDFAYFVNMSGFMECIDMKSGKVVFEERLPSTKNNATTWASPIIAGDRVYVTNQSGDTHVVRASPKFELLATNSVGEHSNSTLAVSDGAIFLRTHESLWCIGRSAGGK</sequence>
<dbReference type="PANTHER" id="PTHR34512">
    <property type="entry name" value="CELL SURFACE PROTEIN"/>
    <property type="match status" value="1"/>
</dbReference>
<dbReference type="Pfam" id="PF13360">
    <property type="entry name" value="PQQ_2"/>
    <property type="match status" value="2"/>
</dbReference>
<dbReference type="SUPFAM" id="SSF50998">
    <property type="entry name" value="Quinoprotein alcohol dehydrogenase-like"/>
    <property type="match status" value="1"/>
</dbReference>
<dbReference type="PANTHER" id="PTHR34512:SF30">
    <property type="entry name" value="OUTER MEMBRANE PROTEIN ASSEMBLY FACTOR BAMB"/>
    <property type="match status" value="1"/>
</dbReference>
<dbReference type="InterPro" id="IPR015943">
    <property type="entry name" value="WD40/YVTN_repeat-like_dom_sf"/>
</dbReference>
<proteinExistence type="predicted"/>
<dbReference type="AlphaFoldDB" id="A0A381WNS8"/>
<feature type="domain" description="Pyrrolo-quinoline quinone repeat" evidence="1">
    <location>
        <begin position="176"/>
        <end position="420"/>
    </location>
</feature>
<evidence type="ECO:0000259" key="1">
    <source>
        <dbReference type="Pfam" id="PF13360"/>
    </source>
</evidence>
<organism evidence="2">
    <name type="scientific">marine metagenome</name>
    <dbReference type="NCBI Taxonomy" id="408172"/>
    <lineage>
        <taxon>unclassified sequences</taxon>
        <taxon>metagenomes</taxon>
        <taxon>ecological metagenomes</taxon>
    </lineage>
</organism>
<dbReference type="SMART" id="SM00564">
    <property type="entry name" value="PQQ"/>
    <property type="match status" value="4"/>
</dbReference>
<gene>
    <name evidence="2" type="ORF">METZ01_LOCUS106702</name>
</gene>
<evidence type="ECO:0000313" key="2">
    <source>
        <dbReference type="EMBL" id="SVA53848.1"/>
    </source>
</evidence>
<feature type="domain" description="Pyrrolo-quinoline quinone repeat" evidence="1">
    <location>
        <begin position="43"/>
        <end position="149"/>
    </location>
</feature>
<name>A0A381WNS8_9ZZZZ</name>
<accession>A0A381WNS8</accession>
<dbReference type="InterPro" id="IPR002372">
    <property type="entry name" value="PQQ_rpt_dom"/>
</dbReference>
<dbReference type="InterPro" id="IPR018391">
    <property type="entry name" value="PQQ_b-propeller_rpt"/>
</dbReference>
<protein>
    <recommendedName>
        <fullName evidence="1">Pyrrolo-quinoline quinone repeat domain-containing protein</fullName>
    </recommendedName>
</protein>
<dbReference type="InterPro" id="IPR011047">
    <property type="entry name" value="Quinoprotein_ADH-like_sf"/>
</dbReference>
<dbReference type="EMBL" id="UINC01012312">
    <property type="protein sequence ID" value="SVA53848.1"/>
    <property type="molecule type" value="Genomic_DNA"/>
</dbReference>
<reference evidence="2" key="1">
    <citation type="submission" date="2018-05" db="EMBL/GenBank/DDBJ databases">
        <authorList>
            <person name="Lanie J.A."/>
            <person name="Ng W.-L."/>
            <person name="Kazmierczak K.M."/>
            <person name="Andrzejewski T.M."/>
            <person name="Davidsen T.M."/>
            <person name="Wayne K.J."/>
            <person name="Tettelin H."/>
            <person name="Glass J.I."/>
            <person name="Rusch D."/>
            <person name="Podicherti R."/>
            <person name="Tsui H.-C.T."/>
            <person name="Winkler M.E."/>
        </authorList>
    </citation>
    <scope>NUCLEOTIDE SEQUENCE</scope>
</reference>
<dbReference type="Gene3D" id="2.130.10.10">
    <property type="entry name" value="YVTN repeat-like/Quinoprotein amine dehydrogenase"/>
    <property type="match status" value="2"/>
</dbReference>